<evidence type="ECO:0000313" key="1">
    <source>
        <dbReference type="EMBL" id="CAK7338846.1"/>
    </source>
</evidence>
<protein>
    <submittedName>
        <fullName evidence="1">Uncharacterized protein</fullName>
    </submittedName>
</protein>
<organism evidence="1 2">
    <name type="scientific">Dovyalis caffra</name>
    <dbReference type="NCBI Taxonomy" id="77055"/>
    <lineage>
        <taxon>Eukaryota</taxon>
        <taxon>Viridiplantae</taxon>
        <taxon>Streptophyta</taxon>
        <taxon>Embryophyta</taxon>
        <taxon>Tracheophyta</taxon>
        <taxon>Spermatophyta</taxon>
        <taxon>Magnoliopsida</taxon>
        <taxon>eudicotyledons</taxon>
        <taxon>Gunneridae</taxon>
        <taxon>Pentapetalae</taxon>
        <taxon>rosids</taxon>
        <taxon>fabids</taxon>
        <taxon>Malpighiales</taxon>
        <taxon>Salicaceae</taxon>
        <taxon>Flacourtieae</taxon>
        <taxon>Dovyalis</taxon>
    </lineage>
</organism>
<dbReference type="Proteomes" id="UP001314170">
    <property type="component" value="Unassembled WGS sequence"/>
</dbReference>
<dbReference type="AlphaFoldDB" id="A0AAV1RR44"/>
<dbReference type="EMBL" id="CAWUPB010001156">
    <property type="protein sequence ID" value="CAK7338846.1"/>
    <property type="molecule type" value="Genomic_DNA"/>
</dbReference>
<sequence>MTNDEAIIAPSHSQLLLPRPAQIGESIWFGLNQMLHWDMFAGVPLIGSKRSSMARSAAFLNAQTRRTRGT</sequence>
<keyword evidence="2" id="KW-1185">Reference proteome</keyword>
<evidence type="ECO:0000313" key="2">
    <source>
        <dbReference type="Proteomes" id="UP001314170"/>
    </source>
</evidence>
<proteinExistence type="predicted"/>
<name>A0AAV1RR44_9ROSI</name>
<accession>A0AAV1RR44</accession>
<comment type="caution">
    <text evidence="1">The sequence shown here is derived from an EMBL/GenBank/DDBJ whole genome shotgun (WGS) entry which is preliminary data.</text>
</comment>
<reference evidence="1 2" key="1">
    <citation type="submission" date="2024-01" db="EMBL/GenBank/DDBJ databases">
        <authorList>
            <person name="Waweru B."/>
        </authorList>
    </citation>
    <scope>NUCLEOTIDE SEQUENCE [LARGE SCALE GENOMIC DNA]</scope>
</reference>
<gene>
    <name evidence="1" type="ORF">DCAF_LOCUS13894</name>
</gene>